<gene>
    <name evidence="2" type="ORF">BD289DRAFT_445846</name>
</gene>
<organism evidence="2 3">
    <name type="scientific">Coniella lustricola</name>
    <dbReference type="NCBI Taxonomy" id="2025994"/>
    <lineage>
        <taxon>Eukaryota</taxon>
        <taxon>Fungi</taxon>
        <taxon>Dikarya</taxon>
        <taxon>Ascomycota</taxon>
        <taxon>Pezizomycotina</taxon>
        <taxon>Sordariomycetes</taxon>
        <taxon>Sordariomycetidae</taxon>
        <taxon>Diaporthales</taxon>
        <taxon>Schizoparmaceae</taxon>
        <taxon>Coniella</taxon>
    </lineage>
</organism>
<evidence type="ECO:0008006" key="4">
    <source>
        <dbReference type="Google" id="ProtNLM"/>
    </source>
</evidence>
<sequence length="100" mass="10987">MRKKGVVKQLLQLTTSTNQTNQPTQGSVAKWLRRWPANSPNGVISVASPFGGACSNHVTVGVFLFVFLFSPFCDFLLSFWGVLLLGIFVYVCLCIELGFA</sequence>
<accession>A0A2T2ZUH9</accession>
<evidence type="ECO:0000313" key="3">
    <source>
        <dbReference type="Proteomes" id="UP000241462"/>
    </source>
</evidence>
<dbReference type="InParanoid" id="A0A2T2ZUH9"/>
<dbReference type="EMBL" id="KZ678674">
    <property type="protein sequence ID" value="PSR77109.1"/>
    <property type="molecule type" value="Genomic_DNA"/>
</dbReference>
<keyword evidence="1" id="KW-1133">Transmembrane helix</keyword>
<protein>
    <recommendedName>
        <fullName evidence="4">Transmembrane protein</fullName>
    </recommendedName>
</protein>
<dbReference type="AlphaFoldDB" id="A0A2T2ZUH9"/>
<name>A0A2T2ZUH9_9PEZI</name>
<evidence type="ECO:0000256" key="1">
    <source>
        <dbReference type="SAM" id="Phobius"/>
    </source>
</evidence>
<reference evidence="2 3" key="1">
    <citation type="journal article" date="2018" name="Mycol. Prog.">
        <title>Coniella lustricola, a new species from submerged detritus.</title>
        <authorList>
            <person name="Raudabaugh D.B."/>
            <person name="Iturriaga T."/>
            <person name="Carver A."/>
            <person name="Mondo S."/>
            <person name="Pangilinan J."/>
            <person name="Lipzen A."/>
            <person name="He G."/>
            <person name="Amirebrahimi M."/>
            <person name="Grigoriev I.V."/>
            <person name="Miller A.N."/>
        </authorList>
    </citation>
    <scope>NUCLEOTIDE SEQUENCE [LARGE SCALE GENOMIC DNA]</scope>
    <source>
        <strain evidence="2 3">B22-T-1</strain>
    </source>
</reference>
<dbReference type="Proteomes" id="UP000241462">
    <property type="component" value="Unassembled WGS sequence"/>
</dbReference>
<proteinExistence type="predicted"/>
<feature type="transmembrane region" description="Helical" evidence="1">
    <location>
        <begin position="43"/>
        <end position="69"/>
    </location>
</feature>
<feature type="transmembrane region" description="Helical" evidence="1">
    <location>
        <begin position="75"/>
        <end position="99"/>
    </location>
</feature>
<evidence type="ECO:0000313" key="2">
    <source>
        <dbReference type="EMBL" id="PSR77109.1"/>
    </source>
</evidence>
<keyword evidence="3" id="KW-1185">Reference proteome</keyword>
<keyword evidence="1" id="KW-0812">Transmembrane</keyword>
<keyword evidence="1" id="KW-0472">Membrane</keyword>